<evidence type="ECO:0000256" key="1">
    <source>
        <dbReference type="ARBA" id="ARBA00022801"/>
    </source>
</evidence>
<dbReference type="PANTHER" id="PTHR11113:SF2">
    <property type="entry name" value="ADENINE DEAMINASE"/>
    <property type="match status" value="1"/>
</dbReference>
<dbReference type="RefSeq" id="WP_218252340.1">
    <property type="nucleotide sequence ID" value="NZ_JABXWD010000141.1"/>
</dbReference>
<dbReference type="InterPro" id="IPR006680">
    <property type="entry name" value="Amidohydro-rel"/>
</dbReference>
<dbReference type="CDD" id="cd01295">
    <property type="entry name" value="AdeC"/>
    <property type="match status" value="1"/>
</dbReference>
<reference evidence="6 7" key="1">
    <citation type="journal article" date="2020" name="J Geophys Res Biogeosci">
        <title>Magnetotaxis as an Adaptation to Enable Bacterial Shuttling of Microbial Sulfur and Sulfur Cycling Across Aquatic Oxic#Anoxic Interfaces.</title>
        <authorList>
            <person name="Li J."/>
            <person name="Liu P."/>
            <person name="Wang J."/>
            <person name="Roberts A.P."/>
            <person name="Pan Y."/>
        </authorList>
    </citation>
    <scope>NUCLEOTIDE SEQUENCE [LARGE SCALE GENOMIC DNA]</scope>
    <source>
        <strain evidence="6 7">MYR-1_YQ</strain>
    </source>
</reference>
<dbReference type="Pfam" id="PF13382">
    <property type="entry name" value="Adenine_deam_C"/>
    <property type="match status" value="1"/>
</dbReference>
<organism evidence="6 7">
    <name type="scientific">Candidatus Magnetobacterium casense</name>
    <dbReference type="NCBI Taxonomy" id="1455061"/>
    <lineage>
        <taxon>Bacteria</taxon>
        <taxon>Pseudomonadati</taxon>
        <taxon>Nitrospirota</taxon>
        <taxon>Thermodesulfovibrionia</taxon>
        <taxon>Thermodesulfovibrionales</taxon>
        <taxon>Candidatus Magnetobacteriaceae</taxon>
        <taxon>Candidatus Magnetobacterium</taxon>
    </lineage>
</organism>
<comment type="cofactor">
    <cofactor evidence="3">
        <name>Mn(2+)</name>
        <dbReference type="ChEBI" id="CHEBI:29035"/>
    </cofactor>
</comment>
<comment type="catalytic activity">
    <reaction evidence="3">
        <text>adenine + H2O + H(+) = hypoxanthine + NH4(+)</text>
        <dbReference type="Rhea" id="RHEA:23688"/>
        <dbReference type="ChEBI" id="CHEBI:15377"/>
        <dbReference type="ChEBI" id="CHEBI:15378"/>
        <dbReference type="ChEBI" id="CHEBI:16708"/>
        <dbReference type="ChEBI" id="CHEBI:17368"/>
        <dbReference type="ChEBI" id="CHEBI:28938"/>
        <dbReference type="EC" id="3.5.4.2"/>
    </reaction>
</comment>
<evidence type="ECO:0000259" key="4">
    <source>
        <dbReference type="Pfam" id="PF01979"/>
    </source>
</evidence>
<sequence>MPVEYISGNVVDVKNGVVYAATLEVLEGRISNIDRDGGVYDSFIIPGFIDAHIHIESSLLTPAEFAHMAVVHGTVAVVSDPHEIANVLGLAGIDYMVDSGMGVGLKFFFGAPSCVPATTFETSGATLDVDDIEQLLRTDHIKYLSEMMNYPGVLDDNPVVLYKLSLARKYGKVVDGHAPGLRGDDCEKYIRAGISTDHECTTLEGALNKLRLGMKVIIREGSSARNLDTLAPLINDHYADIMLCSDDKHPDDLLQGHINTMVKRLLRAGYDKMSVLRAACVNPVLHYNLDVGLLQVGDAADFLVVDNLEDINVLKTVINGEVVAESGISILPRRVVRVVNNFNTGRKEPGDFFFPHRPGRLKVIEAVDGQLLTEVFYGDVMVSGAAGVEDANVVSDVGSDILKLVVVNRYREAPVAVGFVKGFGLIRGAMASSVAHDSHNIVAVGVSDEALCQAVNLVIEHKGGLAVVDDGVSEVLPLPIGGLMSDQSGIEVAAAYARLDALAKGLGSRLRAPFMTLSFMSLLVMPRLKLGDKGLFDVDSFEFTDPFVV</sequence>
<dbReference type="EMBL" id="JABXWD010000141">
    <property type="protein sequence ID" value="MBV6341711.1"/>
    <property type="molecule type" value="Genomic_DNA"/>
</dbReference>
<comment type="caution">
    <text evidence="6">The sequence shown here is derived from an EMBL/GenBank/DDBJ whole genome shotgun (WGS) entry which is preliminary data.</text>
</comment>
<dbReference type="NCBIfam" id="TIGR01178">
    <property type="entry name" value="ade"/>
    <property type="match status" value="1"/>
</dbReference>
<dbReference type="Proteomes" id="UP001196980">
    <property type="component" value="Unassembled WGS sequence"/>
</dbReference>
<evidence type="ECO:0000313" key="6">
    <source>
        <dbReference type="EMBL" id="MBV6341711.1"/>
    </source>
</evidence>
<feature type="domain" description="Amidohydrolase-related" evidence="4">
    <location>
        <begin position="43"/>
        <end position="323"/>
    </location>
</feature>
<accession>A0ABS6RYP6</accession>
<evidence type="ECO:0000256" key="2">
    <source>
        <dbReference type="ARBA" id="ARBA00023211"/>
    </source>
</evidence>
<evidence type="ECO:0000256" key="3">
    <source>
        <dbReference type="HAMAP-Rule" id="MF_01518"/>
    </source>
</evidence>
<evidence type="ECO:0000313" key="7">
    <source>
        <dbReference type="Proteomes" id="UP001196980"/>
    </source>
</evidence>
<proteinExistence type="inferred from homology"/>
<comment type="similarity">
    <text evidence="3">Belongs to the metallo-dependent hydrolases superfamily. Adenine deaminase family.</text>
</comment>
<keyword evidence="7" id="KW-1185">Reference proteome</keyword>
<protein>
    <recommendedName>
        <fullName evidence="3">Adenine deaminase</fullName>
        <shortName evidence="3">Adenase</shortName>
        <shortName evidence="3">Adenine aminase</shortName>
        <ecNumber evidence="3">3.5.4.2</ecNumber>
    </recommendedName>
</protein>
<dbReference type="InterPro" id="IPR026912">
    <property type="entry name" value="Adenine_deam_C"/>
</dbReference>
<dbReference type="PANTHER" id="PTHR11113">
    <property type="entry name" value="N-ACETYLGLUCOSAMINE-6-PHOSPHATE DEACETYLASE"/>
    <property type="match status" value="1"/>
</dbReference>
<dbReference type="EC" id="3.5.4.2" evidence="3"/>
<dbReference type="InterPro" id="IPR006679">
    <property type="entry name" value="Adenine_deam"/>
</dbReference>
<evidence type="ECO:0000259" key="5">
    <source>
        <dbReference type="Pfam" id="PF13382"/>
    </source>
</evidence>
<feature type="domain" description="Adenine deaminase C-terminal" evidence="5">
    <location>
        <begin position="388"/>
        <end position="542"/>
    </location>
</feature>
<keyword evidence="2 3" id="KW-0464">Manganese</keyword>
<dbReference type="HAMAP" id="MF_01518">
    <property type="entry name" value="Adenine_deamin"/>
    <property type="match status" value="1"/>
</dbReference>
<dbReference type="GO" id="GO:0000034">
    <property type="term" value="F:adenine deaminase activity"/>
    <property type="evidence" value="ECO:0007669"/>
    <property type="project" value="UniProtKB-EC"/>
</dbReference>
<dbReference type="Pfam" id="PF01979">
    <property type="entry name" value="Amidohydro_1"/>
    <property type="match status" value="1"/>
</dbReference>
<gene>
    <name evidence="3 6" type="primary">ade</name>
    <name evidence="6" type="ORF">HWQ67_08940</name>
</gene>
<name>A0ABS6RYP6_9BACT</name>
<keyword evidence="1 3" id="KW-0378">Hydrolase</keyword>